<dbReference type="AlphaFoldDB" id="K3X7F0"/>
<protein>
    <submittedName>
        <fullName evidence="2">Uncharacterized protein</fullName>
    </submittedName>
</protein>
<sequence length="221" mass="24239">MGKKKVPAEQKAAAAGSSSHGIASLFLEMQSKSAQWYNKEREGIALIEGFQTALNACRDELQPMDGASTNSASMRAGSDDHTKHAMASFAGLGGNSQMDPLLAEDLFAQVKALKQDFDELLEEMYDLHRRARTVALTSSSGDGADTAGVTLTPIDYFQFIGQELAAYEAEYQHVEALLEMMSFEISTAQLRTLVISWSTSPFLNPAQSREFRKRHDVVHSN</sequence>
<accession>K3X7F0</accession>
<dbReference type="Proteomes" id="UP000019132">
    <property type="component" value="Unassembled WGS sequence"/>
</dbReference>
<proteinExistence type="predicted"/>
<evidence type="ECO:0000313" key="2">
    <source>
        <dbReference type="EnsemblProtists" id="PYU1_T013149"/>
    </source>
</evidence>
<name>K3X7F0_GLOUD</name>
<dbReference type="EMBL" id="GL376577">
    <property type="status" value="NOT_ANNOTATED_CDS"/>
    <property type="molecule type" value="Genomic_DNA"/>
</dbReference>
<evidence type="ECO:0000256" key="1">
    <source>
        <dbReference type="SAM" id="Coils"/>
    </source>
</evidence>
<dbReference type="EnsemblProtists" id="PYU1_T013149">
    <property type="protein sequence ID" value="PYU1_T013149"/>
    <property type="gene ID" value="PYU1_G013122"/>
</dbReference>
<dbReference type="InParanoid" id="K3X7F0"/>
<keyword evidence="3" id="KW-1185">Reference proteome</keyword>
<organism evidence="2 3">
    <name type="scientific">Globisporangium ultimum (strain ATCC 200006 / CBS 805.95 / DAOM BR144)</name>
    <name type="common">Pythium ultimum</name>
    <dbReference type="NCBI Taxonomy" id="431595"/>
    <lineage>
        <taxon>Eukaryota</taxon>
        <taxon>Sar</taxon>
        <taxon>Stramenopiles</taxon>
        <taxon>Oomycota</taxon>
        <taxon>Peronosporomycetes</taxon>
        <taxon>Pythiales</taxon>
        <taxon>Pythiaceae</taxon>
        <taxon>Globisporangium</taxon>
    </lineage>
</organism>
<dbReference type="HOGENOM" id="CLU_109162_0_0_1"/>
<reference evidence="3" key="2">
    <citation type="submission" date="2010-04" db="EMBL/GenBank/DDBJ databases">
        <authorList>
            <person name="Buell R."/>
            <person name="Hamilton J."/>
            <person name="Hostetler J."/>
        </authorList>
    </citation>
    <scope>NUCLEOTIDE SEQUENCE [LARGE SCALE GENOMIC DNA]</scope>
    <source>
        <strain evidence="3">DAOM:BR144</strain>
    </source>
</reference>
<feature type="coiled-coil region" evidence="1">
    <location>
        <begin position="103"/>
        <end position="130"/>
    </location>
</feature>
<evidence type="ECO:0000313" key="3">
    <source>
        <dbReference type="Proteomes" id="UP000019132"/>
    </source>
</evidence>
<reference evidence="3" key="1">
    <citation type="journal article" date="2010" name="Genome Biol.">
        <title>Genome sequence of the necrotrophic plant pathogen Pythium ultimum reveals original pathogenicity mechanisms and effector repertoire.</title>
        <authorList>
            <person name="Levesque C.A."/>
            <person name="Brouwer H."/>
            <person name="Cano L."/>
            <person name="Hamilton J.P."/>
            <person name="Holt C."/>
            <person name="Huitema E."/>
            <person name="Raffaele S."/>
            <person name="Robideau G.P."/>
            <person name="Thines M."/>
            <person name="Win J."/>
            <person name="Zerillo M.M."/>
            <person name="Beakes G.W."/>
            <person name="Boore J.L."/>
            <person name="Busam D."/>
            <person name="Dumas B."/>
            <person name="Ferriera S."/>
            <person name="Fuerstenberg S.I."/>
            <person name="Gachon C.M."/>
            <person name="Gaulin E."/>
            <person name="Govers F."/>
            <person name="Grenville-Briggs L."/>
            <person name="Horner N."/>
            <person name="Hostetler J."/>
            <person name="Jiang R.H."/>
            <person name="Johnson J."/>
            <person name="Krajaejun T."/>
            <person name="Lin H."/>
            <person name="Meijer H.J."/>
            <person name="Moore B."/>
            <person name="Morris P."/>
            <person name="Phuntmart V."/>
            <person name="Puiu D."/>
            <person name="Shetty J."/>
            <person name="Stajich J.E."/>
            <person name="Tripathy S."/>
            <person name="Wawra S."/>
            <person name="van West P."/>
            <person name="Whitty B.R."/>
            <person name="Coutinho P.M."/>
            <person name="Henrissat B."/>
            <person name="Martin F."/>
            <person name="Thomas P.D."/>
            <person name="Tyler B.M."/>
            <person name="De Vries R.P."/>
            <person name="Kamoun S."/>
            <person name="Yandell M."/>
            <person name="Tisserat N."/>
            <person name="Buell C.R."/>
        </authorList>
    </citation>
    <scope>NUCLEOTIDE SEQUENCE</scope>
    <source>
        <strain evidence="3">DAOM:BR144</strain>
    </source>
</reference>
<dbReference type="VEuPathDB" id="FungiDB:PYU1_G013122"/>
<dbReference type="OMA" id="NSASMRA"/>
<reference evidence="2" key="3">
    <citation type="submission" date="2015-02" db="UniProtKB">
        <authorList>
            <consortium name="EnsemblProtists"/>
        </authorList>
    </citation>
    <scope>IDENTIFICATION</scope>
    <source>
        <strain evidence="2">DAOM BR144</strain>
    </source>
</reference>
<keyword evidence="1" id="KW-0175">Coiled coil</keyword>
<dbReference type="eggNOG" id="ENOG502S2P1">
    <property type="taxonomic scope" value="Eukaryota"/>
</dbReference>